<keyword evidence="3" id="KW-0813">Transport</keyword>
<dbReference type="EMBL" id="SJDL01000047">
    <property type="protein sequence ID" value="TBW48621.1"/>
    <property type="molecule type" value="Genomic_DNA"/>
</dbReference>
<evidence type="ECO:0000256" key="5">
    <source>
        <dbReference type="ARBA" id="ARBA00022906"/>
    </source>
</evidence>
<evidence type="ECO:0000313" key="8">
    <source>
        <dbReference type="EMBL" id="TBW48621.1"/>
    </source>
</evidence>
<dbReference type="Proteomes" id="UP000313645">
    <property type="component" value="Unassembled WGS sequence"/>
</dbReference>
<feature type="signal peptide" evidence="7">
    <location>
        <begin position="1"/>
        <end position="25"/>
    </location>
</feature>
<evidence type="ECO:0000256" key="2">
    <source>
        <dbReference type="ARBA" id="ARBA00015915"/>
    </source>
</evidence>
<keyword evidence="9" id="KW-1185">Reference proteome</keyword>
<feature type="compositionally biased region" description="Basic and acidic residues" evidence="6">
    <location>
        <begin position="134"/>
        <end position="145"/>
    </location>
</feature>
<evidence type="ECO:0000256" key="1">
    <source>
        <dbReference type="ARBA" id="ARBA00011028"/>
    </source>
</evidence>
<evidence type="ECO:0000256" key="6">
    <source>
        <dbReference type="SAM" id="MobiDB-lite"/>
    </source>
</evidence>
<name>A0ABY1ZF46_9GAMM</name>
<evidence type="ECO:0000256" key="7">
    <source>
        <dbReference type="SAM" id="SignalP"/>
    </source>
</evidence>
<accession>A0ABY1ZF46</accession>
<keyword evidence="5" id="KW-0406">Ion transport</keyword>
<dbReference type="SUPFAM" id="SSF53807">
    <property type="entry name" value="Helical backbone' metal receptor"/>
    <property type="match status" value="1"/>
</dbReference>
<dbReference type="PANTHER" id="PTHR42953:SF3">
    <property type="entry name" value="HIGH-AFFINITY ZINC UPTAKE SYSTEM PROTEIN ZNUA"/>
    <property type="match status" value="1"/>
</dbReference>
<feature type="chain" id="PRO_5045620988" description="High-affinity zinc uptake system protein ZnuA" evidence="7">
    <location>
        <begin position="26"/>
        <end position="326"/>
    </location>
</feature>
<evidence type="ECO:0000313" key="9">
    <source>
        <dbReference type="Proteomes" id="UP000313645"/>
    </source>
</evidence>
<dbReference type="RefSeq" id="WP_131483859.1">
    <property type="nucleotide sequence ID" value="NZ_SJDL01000047.1"/>
</dbReference>
<evidence type="ECO:0000256" key="4">
    <source>
        <dbReference type="ARBA" id="ARBA00022729"/>
    </source>
</evidence>
<protein>
    <recommendedName>
        <fullName evidence="2">High-affinity zinc uptake system protein ZnuA</fullName>
    </recommendedName>
</protein>
<evidence type="ECO:0000256" key="3">
    <source>
        <dbReference type="ARBA" id="ARBA00022448"/>
    </source>
</evidence>
<keyword evidence="4 7" id="KW-0732">Signal</keyword>
<dbReference type="InterPro" id="IPR006129">
    <property type="entry name" value="AdhesinB"/>
</dbReference>
<dbReference type="Gene3D" id="3.40.50.1980">
    <property type="entry name" value="Nitrogenase molybdenum iron protein domain"/>
    <property type="match status" value="2"/>
</dbReference>
<proteinExistence type="inferred from homology"/>
<organism evidence="8 9">
    <name type="scientific">Marinobacter halodurans</name>
    <dbReference type="NCBI Taxonomy" id="2528979"/>
    <lineage>
        <taxon>Bacteria</taxon>
        <taxon>Pseudomonadati</taxon>
        <taxon>Pseudomonadota</taxon>
        <taxon>Gammaproteobacteria</taxon>
        <taxon>Pseudomonadales</taxon>
        <taxon>Marinobacteraceae</taxon>
        <taxon>Marinobacter</taxon>
    </lineage>
</organism>
<dbReference type="InterPro" id="IPR050492">
    <property type="entry name" value="Bact_metal-bind_prot9"/>
</dbReference>
<keyword evidence="5" id="KW-0862">Zinc</keyword>
<dbReference type="PANTHER" id="PTHR42953">
    <property type="entry name" value="HIGH-AFFINITY ZINC UPTAKE SYSTEM PROTEIN ZNUA-RELATED"/>
    <property type="match status" value="1"/>
</dbReference>
<feature type="compositionally biased region" description="Acidic residues" evidence="6">
    <location>
        <begin position="124"/>
        <end position="133"/>
    </location>
</feature>
<dbReference type="PRINTS" id="PR00691">
    <property type="entry name" value="ADHESINB"/>
</dbReference>
<dbReference type="Pfam" id="PF01297">
    <property type="entry name" value="ZnuA"/>
    <property type="match status" value="1"/>
</dbReference>
<sequence>MHPSKILLASALTLGLASQSLIAHAAETLHVVTTIHPLSLLARAIAPDNIEITTLVPAGASPHTYQLRPSDRRALANADLILWVGPDMETFLEKLMNDPALTPQVQALMPPKIAEAAAAHMHEEDEQGLDPDDHDEHEHGHDEGHGHHHHGGIDPHVWLDPTIAATMAETIRDRLAAIDPDDADTLNQRLETFEKALRKKDADLKSQLSDMDRVDLFTYHDAFRRFAEHYGLHVTEALTITPEQTPGARHLSEVQAKLAAADTPCLLTEPQFSRDWWHGLTRNVDVTITTWDPLGSDVPVTQDGYLNFQQALADSVLSCLPEKAQH</sequence>
<keyword evidence="5" id="KW-0864">Zinc transport</keyword>
<comment type="caution">
    <text evidence="8">The sequence shown here is derived from an EMBL/GenBank/DDBJ whole genome shotgun (WGS) entry which is preliminary data.</text>
</comment>
<comment type="similarity">
    <text evidence="1">Belongs to the bacterial solute-binding protein 9 family.</text>
</comment>
<feature type="region of interest" description="Disordered" evidence="6">
    <location>
        <begin position="117"/>
        <end position="155"/>
    </location>
</feature>
<reference evidence="8 9" key="1">
    <citation type="submission" date="2019-02" db="EMBL/GenBank/DDBJ databases">
        <title>Marinobacter halodurans sp. nov., a marine bacterium isolated from sea tidal flat.</title>
        <authorList>
            <person name="Yoo Y."/>
            <person name="Lee D.W."/>
            <person name="Kim B.S."/>
            <person name="Kim J.-J."/>
        </authorList>
    </citation>
    <scope>NUCLEOTIDE SEQUENCE [LARGE SCALE GENOMIC DNA]</scope>
    <source>
        <strain evidence="8 9">YJ-S3-2</strain>
    </source>
</reference>
<dbReference type="InterPro" id="IPR006127">
    <property type="entry name" value="ZnuA-like"/>
</dbReference>
<gene>
    <name evidence="8" type="ORF">EZI54_21015</name>
</gene>